<evidence type="ECO:0000313" key="2">
    <source>
        <dbReference type="Proteomes" id="UP000024547"/>
    </source>
</evidence>
<gene>
    <name evidence="1" type="ORF">HY36_04545</name>
</gene>
<keyword evidence="2" id="KW-1185">Reference proteome</keyword>
<accession>A0A059E1L4</accession>
<sequence length="160" mass="17458">MLFERAGKGTRAMIRTFTGIVAGSAALCLSACTTAELEAISQGLAQASYDMQYSPYGSTGYGGATPYGAGATNYDTTQWVGYNECVNTGSFYQCDTNGDGYVDMFGNTDTGEMTSSSLKVNGRGEGFTWSTECGCWERNRAYDTARADDHDHHRRRHRRD</sequence>
<proteinExistence type="predicted"/>
<dbReference type="AlphaFoldDB" id="A0A059E1L4"/>
<dbReference type="STRING" id="1280948.HY36_04545"/>
<dbReference type="eggNOG" id="ENOG50318U2">
    <property type="taxonomic scope" value="Bacteria"/>
</dbReference>
<reference evidence="1 2" key="1">
    <citation type="journal article" date="2014" name="Antonie Van Leeuwenhoek">
        <title>Hyphomonas beringensis sp. nov. and Hyphomonas chukchiensis sp. nov., isolated from surface seawater of the Bering Sea and Chukchi Sea.</title>
        <authorList>
            <person name="Li C."/>
            <person name="Lai Q."/>
            <person name="Li G."/>
            <person name="Dong C."/>
            <person name="Wang J."/>
            <person name="Liao Y."/>
            <person name="Shao Z."/>
        </authorList>
    </citation>
    <scope>NUCLEOTIDE SEQUENCE [LARGE SCALE GENOMIC DNA]</scope>
    <source>
        <strain evidence="1 2">22II1-22F38</strain>
    </source>
</reference>
<dbReference type="Proteomes" id="UP000024547">
    <property type="component" value="Unassembled WGS sequence"/>
</dbReference>
<evidence type="ECO:0000313" key="1">
    <source>
        <dbReference type="EMBL" id="KCZ61829.1"/>
    </source>
</evidence>
<dbReference type="EMBL" id="AWFH01000012">
    <property type="protein sequence ID" value="KCZ61829.1"/>
    <property type="molecule type" value="Genomic_DNA"/>
</dbReference>
<comment type="caution">
    <text evidence="1">The sequence shown here is derived from an EMBL/GenBank/DDBJ whole genome shotgun (WGS) entry which is preliminary data.</text>
</comment>
<name>A0A059E1L4_9PROT</name>
<protein>
    <submittedName>
        <fullName evidence="1">Uncharacterized protein</fullName>
    </submittedName>
</protein>
<organism evidence="1 2">
    <name type="scientific">Hyphomonas atlantica</name>
    <dbReference type="NCBI Taxonomy" id="1280948"/>
    <lineage>
        <taxon>Bacteria</taxon>
        <taxon>Pseudomonadati</taxon>
        <taxon>Pseudomonadota</taxon>
        <taxon>Alphaproteobacteria</taxon>
        <taxon>Hyphomonadales</taxon>
        <taxon>Hyphomonadaceae</taxon>
        <taxon>Hyphomonas</taxon>
    </lineage>
</organism>
<dbReference type="PATRIC" id="fig|1280948.3.peg.1741"/>